<protein>
    <submittedName>
        <fullName evidence="1">Uncharacterized protein</fullName>
    </submittedName>
</protein>
<dbReference type="EMBL" id="CM023473">
    <property type="protein sequence ID" value="KAH7954151.1"/>
    <property type="molecule type" value="Genomic_DNA"/>
</dbReference>
<evidence type="ECO:0000313" key="1">
    <source>
        <dbReference type="EMBL" id="KAH7954151.1"/>
    </source>
</evidence>
<sequence length="118" mass="12828">MTDLYVHARKDVFCFEVPAQYVSCPDGCYCSAGTCCPDSAGGYRCCPYEHGVCCSDRESCCSRGQSCEVSNKTCVDDNYSYSYSVATVQNVPAHAVAPKHVKPSVNGDFSFGAEWPIH</sequence>
<reference evidence="1" key="1">
    <citation type="submission" date="2020-05" db="EMBL/GenBank/DDBJ databases">
        <title>Large-scale comparative analyses of tick genomes elucidate their genetic diversity and vector capacities.</title>
        <authorList>
            <person name="Jia N."/>
            <person name="Wang J."/>
            <person name="Shi W."/>
            <person name="Du L."/>
            <person name="Sun Y."/>
            <person name="Zhan W."/>
            <person name="Jiang J."/>
            <person name="Wang Q."/>
            <person name="Zhang B."/>
            <person name="Ji P."/>
            <person name="Sakyi L.B."/>
            <person name="Cui X."/>
            <person name="Yuan T."/>
            <person name="Jiang B."/>
            <person name="Yang W."/>
            <person name="Lam T.T.-Y."/>
            <person name="Chang Q."/>
            <person name="Ding S."/>
            <person name="Wang X."/>
            <person name="Zhu J."/>
            <person name="Ruan X."/>
            <person name="Zhao L."/>
            <person name="Wei J."/>
            <person name="Que T."/>
            <person name="Du C."/>
            <person name="Cheng J."/>
            <person name="Dai P."/>
            <person name="Han X."/>
            <person name="Huang E."/>
            <person name="Gao Y."/>
            <person name="Liu J."/>
            <person name="Shao H."/>
            <person name="Ye R."/>
            <person name="Li L."/>
            <person name="Wei W."/>
            <person name="Wang X."/>
            <person name="Wang C."/>
            <person name="Yang T."/>
            <person name="Huo Q."/>
            <person name="Li W."/>
            <person name="Guo W."/>
            <person name="Chen H."/>
            <person name="Zhou L."/>
            <person name="Ni X."/>
            <person name="Tian J."/>
            <person name="Zhou Y."/>
            <person name="Sheng Y."/>
            <person name="Liu T."/>
            <person name="Pan Y."/>
            <person name="Xia L."/>
            <person name="Li J."/>
            <person name="Zhao F."/>
            <person name="Cao W."/>
        </authorList>
    </citation>
    <scope>NUCLEOTIDE SEQUENCE</scope>
    <source>
        <strain evidence="1">Dsil-2018</strain>
    </source>
</reference>
<keyword evidence="2" id="KW-1185">Reference proteome</keyword>
<evidence type="ECO:0000313" key="2">
    <source>
        <dbReference type="Proteomes" id="UP000821865"/>
    </source>
</evidence>
<accession>A0ACB8CYH8</accession>
<name>A0ACB8CYH8_DERSI</name>
<comment type="caution">
    <text evidence="1">The sequence shown here is derived from an EMBL/GenBank/DDBJ whole genome shotgun (WGS) entry which is preliminary data.</text>
</comment>
<organism evidence="1 2">
    <name type="scientific">Dermacentor silvarum</name>
    <name type="common">Tick</name>
    <dbReference type="NCBI Taxonomy" id="543639"/>
    <lineage>
        <taxon>Eukaryota</taxon>
        <taxon>Metazoa</taxon>
        <taxon>Ecdysozoa</taxon>
        <taxon>Arthropoda</taxon>
        <taxon>Chelicerata</taxon>
        <taxon>Arachnida</taxon>
        <taxon>Acari</taxon>
        <taxon>Parasitiformes</taxon>
        <taxon>Ixodida</taxon>
        <taxon>Ixodoidea</taxon>
        <taxon>Ixodidae</taxon>
        <taxon>Rhipicephalinae</taxon>
        <taxon>Dermacentor</taxon>
    </lineage>
</organism>
<proteinExistence type="predicted"/>
<gene>
    <name evidence="1" type="ORF">HPB49_016051</name>
</gene>
<dbReference type="Proteomes" id="UP000821865">
    <property type="component" value="Chromosome 4"/>
</dbReference>